<name>S0G3T0_9BACT</name>
<dbReference type="InterPro" id="IPR000914">
    <property type="entry name" value="SBP_5_dom"/>
</dbReference>
<dbReference type="InterPro" id="IPR039424">
    <property type="entry name" value="SBP_5"/>
</dbReference>
<comment type="caution">
    <text evidence="5">The sequence shown here is derived from an EMBL/GenBank/DDBJ whole genome shotgun (WGS) entry which is preliminary data.</text>
</comment>
<proteinExistence type="inferred from homology"/>
<dbReference type="Proteomes" id="UP000014216">
    <property type="component" value="Unassembled WGS sequence"/>
</dbReference>
<dbReference type="InterPro" id="IPR030678">
    <property type="entry name" value="Peptide/Ni-bd"/>
</dbReference>
<dbReference type="Gene3D" id="3.10.105.10">
    <property type="entry name" value="Dipeptide-binding Protein, Domain 3"/>
    <property type="match status" value="1"/>
</dbReference>
<dbReference type="PIRSF" id="PIRSF002741">
    <property type="entry name" value="MppA"/>
    <property type="match status" value="1"/>
</dbReference>
<dbReference type="OrthoDB" id="5894719at2"/>
<dbReference type="GO" id="GO:0030288">
    <property type="term" value="C:outer membrane-bounded periplasmic space"/>
    <property type="evidence" value="ECO:0007669"/>
    <property type="project" value="UniProtKB-ARBA"/>
</dbReference>
<dbReference type="GO" id="GO:0015833">
    <property type="term" value="P:peptide transport"/>
    <property type="evidence" value="ECO:0007669"/>
    <property type="project" value="TreeGrafter"/>
</dbReference>
<evidence type="ECO:0000259" key="4">
    <source>
        <dbReference type="Pfam" id="PF00496"/>
    </source>
</evidence>
<dbReference type="SUPFAM" id="SSF53850">
    <property type="entry name" value="Periplasmic binding protein-like II"/>
    <property type="match status" value="1"/>
</dbReference>
<dbReference type="AlphaFoldDB" id="S0G3T0"/>
<keyword evidence="2" id="KW-0813">Transport</keyword>
<dbReference type="EMBL" id="APJX01000006">
    <property type="protein sequence ID" value="EMS78917.1"/>
    <property type="molecule type" value="Genomic_DNA"/>
</dbReference>
<dbReference type="PROSITE" id="PS51257">
    <property type="entry name" value="PROKAR_LIPOPROTEIN"/>
    <property type="match status" value="1"/>
</dbReference>
<evidence type="ECO:0000313" key="6">
    <source>
        <dbReference type="Proteomes" id="UP000014216"/>
    </source>
</evidence>
<dbReference type="PANTHER" id="PTHR30290:SF9">
    <property type="entry name" value="OLIGOPEPTIDE-BINDING PROTEIN APPA"/>
    <property type="match status" value="1"/>
</dbReference>
<dbReference type="PANTHER" id="PTHR30290">
    <property type="entry name" value="PERIPLASMIC BINDING COMPONENT OF ABC TRANSPORTER"/>
    <property type="match status" value="1"/>
</dbReference>
<organism evidence="5 6">
    <name type="scientific">Desulfotignum phosphitoxidans DSM 13687</name>
    <dbReference type="NCBI Taxonomy" id="1286635"/>
    <lineage>
        <taxon>Bacteria</taxon>
        <taxon>Pseudomonadati</taxon>
        <taxon>Thermodesulfobacteriota</taxon>
        <taxon>Desulfobacteria</taxon>
        <taxon>Desulfobacterales</taxon>
        <taxon>Desulfobacteraceae</taxon>
        <taxon>Desulfotignum</taxon>
    </lineage>
</organism>
<accession>S0G3T0</accession>
<keyword evidence="6" id="KW-1185">Reference proteome</keyword>
<dbReference type="GO" id="GO:1904680">
    <property type="term" value="F:peptide transmembrane transporter activity"/>
    <property type="evidence" value="ECO:0007669"/>
    <property type="project" value="TreeGrafter"/>
</dbReference>
<comment type="similarity">
    <text evidence="1">Belongs to the bacterial solute-binding protein 5 family.</text>
</comment>
<protein>
    <submittedName>
        <fullName evidence="5">Periplasmic dipeptide transport protein DppA</fullName>
    </submittedName>
</protein>
<reference evidence="5 6" key="1">
    <citation type="journal article" date="2013" name="Genome Announc.">
        <title>Draft Genome Sequence of Desulfotignum phosphitoxidans DSM 13687 Strain FiPS-3.</title>
        <authorList>
            <person name="Poehlein A."/>
            <person name="Daniel R."/>
            <person name="Simeonova D.D."/>
        </authorList>
    </citation>
    <scope>NUCLEOTIDE SEQUENCE [LARGE SCALE GENOMIC DNA]</scope>
    <source>
        <strain evidence="5 6">DSM 13687</strain>
    </source>
</reference>
<dbReference type="Pfam" id="PF00496">
    <property type="entry name" value="SBP_bac_5"/>
    <property type="match status" value="1"/>
</dbReference>
<evidence type="ECO:0000256" key="3">
    <source>
        <dbReference type="ARBA" id="ARBA00022729"/>
    </source>
</evidence>
<evidence type="ECO:0000256" key="1">
    <source>
        <dbReference type="ARBA" id="ARBA00005695"/>
    </source>
</evidence>
<dbReference type="Gene3D" id="3.40.190.10">
    <property type="entry name" value="Periplasmic binding protein-like II"/>
    <property type="match status" value="1"/>
</dbReference>
<evidence type="ECO:0000313" key="5">
    <source>
        <dbReference type="EMBL" id="EMS78917.1"/>
    </source>
</evidence>
<gene>
    <name evidence="5" type="primary">dppA</name>
    <name evidence="5" type="ORF">Dpo_6c01160</name>
</gene>
<evidence type="ECO:0000256" key="2">
    <source>
        <dbReference type="ARBA" id="ARBA00022448"/>
    </source>
</evidence>
<keyword evidence="3" id="KW-0732">Signal</keyword>
<dbReference type="GO" id="GO:0043190">
    <property type="term" value="C:ATP-binding cassette (ABC) transporter complex"/>
    <property type="evidence" value="ECO:0007669"/>
    <property type="project" value="InterPro"/>
</dbReference>
<dbReference type="RefSeq" id="WP_006966757.1">
    <property type="nucleotide sequence ID" value="NZ_APJX01000006.1"/>
</dbReference>
<sequence>MKQRWLSFLGCLALGCGLWGVLMTGQADAISPPGRVLKFAVHTSSLGSLDPHLLRGSQDYTYADLVFNCLIRYVPGDLSRLEPDIAASIPTYQLENGRQVWTVHLKKRIFFHPGPFNPVYELTADDVIFSLKKLADPDFCSMAGEYAGMTFEKTDDHTLKIILEEPVSPLFFLPKIANHRGGYIVSEKAIQAGGYDAFVTHPVGTGPFMFHRYVPKEKCEFRAYAGYFRGTPKLAGVEMYFIPDNDTREAAFANKEMDLILGVGEPGWIERMDRVPETIVDVFGPGFTGLFHFNTSIEPLNDPRVRQAIVHALDRDDFLAASSPKLVSPVLAPMSPAFLPGGLSNEKIISLGLNFEKNIEKARKLLADAGFADGFSLTLYGSEKRLFKTSYEILQQALKEIGIIVELKIVSHSEYHRIVRDNRNAMVLYFTLRPNADTYLRGFFHSDAIVLTGVNAYTNFSHCTSVDDLLDTALTEMDPKKQIRLWEQAQIKILHDVWVYPLLDIKYCVARKSDLDYGHDLFNTLAGYPQFDERTAFVSP</sequence>
<feature type="domain" description="Solute-binding protein family 5" evidence="4">
    <location>
        <begin position="81"/>
        <end position="447"/>
    </location>
</feature>